<dbReference type="GO" id="GO:0005886">
    <property type="term" value="C:plasma membrane"/>
    <property type="evidence" value="ECO:0007669"/>
    <property type="project" value="UniProtKB-SubCell"/>
</dbReference>
<dbReference type="FunFam" id="2.40.10.10:FF:000003">
    <property type="entry name" value="Transmembrane serine protease 3"/>
    <property type="match status" value="1"/>
</dbReference>
<name>A0A6P8QR00_GEOSA</name>
<evidence type="ECO:0000256" key="7">
    <source>
        <dbReference type="ARBA" id="ARBA00022801"/>
    </source>
</evidence>
<evidence type="ECO:0000256" key="17">
    <source>
        <dbReference type="ARBA" id="ARBA00064428"/>
    </source>
</evidence>
<dbReference type="SUPFAM" id="SSF56487">
    <property type="entry name" value="SRCR-like"/>
    <property type="match status" value="1"/>
</dbReference>
<dbReference type="Gene3D" id="2.40.10.10">
    <property type="entry name" value="Trypsin-like serine proteases"/>
    <property type="match status" value="1"/>
</dbReference>
<dbReference type="GeneID" id="117359513"/>
<sequence length="476" mass="52543">MSTNPGGPYYDNRGFQPEYNVYRHPENTNYANYPVQPYTFAGPASLPRVSAHHSLPSAEPVDSKSLCTPKTKKITCIVVSSVVILAIAIVAAVLIWYFVTNNHLFTCSSSGSNIKPSQWCDGIPHCPNGEDESQCMRLYGPNFMLQAYFSEKEDWFPVCLDNWNDAYGRQTCKDIGYNIDTYMSQGTSASTATSFMLLNTSSENIDLYRKLYNSKTCASGSVVTLRCIDCGTSSQKASNRIVGGSQASLGQWPWQVSLQYNWKHLCGGSIITPYWILTAAHCVEGDLSIAALWKVYPGILYIPSTSASWYRVDKIIFNKNYDSETKNNDIALMKLRSPISFNDNIKPICLPNFGMPWEAPKPCWTSGWGDTSGRDKGSPVLLAVSVPLISPSRCNARSVYDGLITASMICAGYLQGGKDSCRGDSGGPLVTDLNSLWWLVGDTSWGIGCASINKPGVYGNVTYFLSWIYEQMQANR</sequence>
<keyword evidence="15" id="KW-0325">Glycoprotein</keyword>
<evidence type="ECO:0000256" key="3">
    <source>
        <dbReference type="ARBA" id="ARBA00022475"/>
    </source>
</evidence>
<gene>
    <name evidence="24" type="primary">TMPRSS2</name>
</gene>
<keyword evidence="11 21" id="KW-1133">Transmembrane helix</keyword>
<dbReference type="FunFam" id="3.10.250.10:FF:000027">
    <property type="entry name" value="Transmembrane serine protease 2"/>
    <property type="match status" value="1"/>
</dbReference>
<keyword evidence="23" id="KW-1185">Reference proteome</keyword>
<keyword evidence="4" id="KW-0964">Secreted</keyword>
<dbReference type="PROSITE" id="PS00134">
    <property type="entry name" value="TRYPSIN_HIS"/>
    <property type="match status" value="1"/>
</dbReference>
<comment type="subunit">
    <text evidence="17">The catalytically active form interacts with ACE2.</text>
</comment>
<dbReference type="GO" id="GO:0006508">
    <property type="term" value="P:proteolysis"/>
    <property type="evidence" value="ECO:0007669"/>
    <property type="project" value="UniProtKB-KW"/>
</dbReference>
<dbReference type="InterPro" id="IPR001314">
    <property type="entry name" value="Peptidase_S1A"/>
</dbReference>
<dbReference type="InterPro" id="IPR002172">
    <property type="entry name" value="LDrepeatLR_classA_rpt"/>
</dbReference>
<evidence type="ECO:0000256" key="9">
    <source>
        <dbReference type="ARBA" id="ARBA00022825"/>
    </source>
</evidence>
<dbReference type="OrthoDB" id="6380398at2759"/>
<evidence type="ECO:0000256" key="13">
    <source>
        <dbReference type="ARBA" id="ARBA00023145"/>
    </source>
</evidence>
<dbReference type="PROSITE" id="PS00135">
    <property type="entry name" value="TRYPSIN_SER"/>
    <property type="match status" value="1"/>
</dbReference>
<dbReference type="GO" id="GO:0005576">
    <property type="term" value="C:extracellular region"/>
    <property type="evidence" value="ECO:0007669"/>
    <property type="project" value="UniProtKB-SubCell"/>
</dbReference>
<organism evidence="23 24">
    <name type="scientific">Geotrypetes seraphini</name>
    <name type="common">Gaboon caecilian</name>
    <name type="synonym">Caecilia seraphini</name>
    <dbReference type="NCBI Taxonomy" id="260995"/>
    <lineage>
        <taxon>Eukaryota</taxon>
        <taxon>Metazoa</taxon>
        <taxon>Chordata</taxon>
        <taxon>Craniata</taxon>
        <taxon>Vertebrata</taxon>
        <taxon>Euteleostomi</taxon>
        <taxon>Amphibia</taxon>
        <taxon>Gymnophiona</taxon>
        <taxon>Geotrypetes</taxon>
    </lineage>
</organism>
<evidence type="ECO:0000256" key="18">
    <source>
        <dbReference type="ARBA" id="ARBA00066608"/>
    </source>
</evidence>
<dbReference type="SUPFAM" id="SSF50494">
    <property type="entry name" value="Trypsin-like serine proteases"/>
    <property type="match status" value="1"/>
</dbReference>
<dbReference type="InterPro" id="IPR036055">
    <property type="entry name" value="LDL_receptor-like_sf"/>
</dbReference>
<dbReference type="RefSeq" id="XP_033798330.1">
    <property type="nucleotide sequence ID" value="XM_033942439.1"/>
</dbReference>
<dbReference type="Gene3D" id="3.10.250.10">
    <property type="entry name" value="SRCR-like domain"/>
    <property type="match status" value="1"/>
</dbReference>
<accession>A0A6P8QR00</accession>
<keyword evidence="14" id="KW-1015">Disulfide bond</keyword>
<dbReference type="CTD" id="7113"/>
<evidence type="ECO:0000256" key="21">
    <source>
        <dbReference type="SAM" id="Phobius"/>
    </source>
</evidence>
<dbReference type="PANTHER" id="PTHR24252">
    <property type="entry name" value="ACROSIN-RELATED"/>
    <property type="match status" value="1"/>
</dbReference>
<dbReference type="PANTHER" id="PTHR24252:SF30">
    <property type="entry name" value="TRANSMEMBRANE SERINE PROTEASE 2"/>
    <property type="match status" value="1"/>
</dbReference>
<dbReference type="InParanoid" id="A0A6P8QR00"/>
<dbReference type="GO" id="GO:0004252">
    <property type="term" value="F:serine-type endopeptidase activity"/>
    <property type="evidence" value="ECO:0007669"/>
    <property type="project" value="InterPro"/>
</dbReference>
<keyword evidence="12 21" id="KW-0472">Membrane</keyword>
<keyword evidence="9 20" id="KW-0720">Serine protease</keyword>
<evidence type="ECO:0000256" key="4">
    <source>
        <dbReference type="ARBA" id="ARBA00022525"/>
    </source>
</evidence>
<evidence type="ECO:0000256" key="11">
    <source>
        <dbReference type="ARBA" id="ARBA00022989"/>
    </source>
</evidence>
<dbReference type="InterPro" id="IPR033116">
    <property type="entry name" value="TRYPSIN_SER"/>
</dbReference>
<feature type="domain" description="Peptidase S1" evidence="22">
    <location>
        <begin position="241"/>
        <end position="473"/>
    </location>
</feature>
<dbReference type="SMART" id="SM00020">
    <property type="entry name" value="Tryp_SPc"/>
    <property type="match status" value="1"/>
</dbReference>
<reference evidence="24" key="1">
    <citation type="submission" date="2025-08" db="UniProtKB">
        <authorList>
            <consortium name="RefSeq"/>
        </authorList>
    </citation>
    <scope>IDENTIFICATION</scope>
</reference>
<evidence type="ECO:0000256" key="12">
    <source>
        <dbReference type="ARBA" id="ARBA00023136"/>
    </source>
</evidence>
<keyword evidence="10" id="KW-0735">Signal-anchor</keyword>
<dbReference type="InterPro" id="IPR018114">
    <property type="entry name" value="TRYPSIN_HIS"/>
</dbReference>
<dbReference type="InterPro" id="IPR009003">
    <property type="entry name" value="Peptidase_S1_PA"/>
</dbReference>
<comment type="subcellular location">
    <subcellularLocation>
        <location evidence="1">Cell membrane</location>
        <topology evidence="1">Single-pass type II membrane protein</topology>
    </subcellularLocation>
    <subcellularLocation>
        <location evidence="2">Secreted</location>
    </subcellularLocation>
</comment>
<keyword evidence="5 20" id="KW-0645">Protease</keyword>
<feature type="transmembrane region" description="Helical" evidence="21">
    <location>
        <begin position="74"/>
        <end position="99"/>
    </location>
</feature>
<evidence type="ECO:0000313" key="24">
    <source>
        <dbReference type="RefSeq" id="XP_033798330.1"/>
    </source>
</evidence>
<evidence type="ECO:0000256" key="20">
    <source>
        <dbReference type="RuleBase" id="RU363034"/>
    </source>
</evidence>
<dbReference type="Gene3D" id="4.10.400.10">
    <property type="entry name" value="Low-density Lipoprotein Receptor"/>
    <property type="match status" value="1"/>
</dbReference>
<dbReference type="AlphaFoldDB" id="A0A6P8QR00"/>
<keyword evidence="13" id="KW-0865">Zymogen</keyword>
<dbReference type="CDD" id="cd00190">
    <property type="entry name" value="Tryp_SPc"/>
    <property type="match status" value="1"/>
</dbReference>
<evidence type="ECO:0000256" key="5">
    <source>
        <dbReference type="ARBA" id="ARBA00022670"/>
    </source>
</evidence>
<dbReference type="InterPro" id="IPR001190">
    <property type="entry name" value="SRCR"/>
</dbReference>
<evidence type="ECO:0000259" key="22">
    <source>
        <dbReference type="PROSITE" id="PS50240"/>
    </source>
</evidence>
<dbReference type="FunCoup" id="A0A6P8QR00">
    <property type="interactions" value="314"/>
</dbReference>
<dbReference type="Proteomes" id="UP000515159">
    <property type="component" value="Chromosome 4"/>
</dbReference>
<evidence type="ECO:0000313" key="23">
    <source>
        <dbReference type="Proteomes" id="UP000515159"/>
    </source>
</evidence>
<keyword evidence="3" id="KW-1003">Cell membrane</keyword>
<evidence type="ECO:0000256" key="19">
    <source>
        <dbReference type="ARBA" id="ARBA00071696"/>
    </source>
</evidence>
<dbReference type="PROSITE" id="PS50240">
    <property type="entry name" value="TRYPSIN_DOM"/>
    <property type="match status" value="1"/>
</dbReference>
<dbReference type="CDD" id="cd00112">
    <property type="entry name" value="LDLa"/>
    <property type="match status" value="1"/>
</dbReference>
<dbReference type="SUPFAM" id="SSF57424">
    <property type="entry name" value="LDL receptor-like module"/>
    <property type="match status" value="1"/>
</dbReference>
<dbReference type="KEGG" id="gsh:117359513"/>
<dbReference type="InterPro" id="IPR001254">
    <property type="entry name" value="Trypsin_dom"/>
</dbReference>
<dbReference type="Pfam" id="PF15494">
    <property type="entry name" value="SRCR_2"/>
    <property type="match status" value="1"/>
</dbReference>
<evidence type="ECO:0000256" key="1">
    <source>
        <dbReference type="ARBA" id="ARBA00004401"/>
    </source>
</evidence>
<comment type="catalytic activity">
    <reaction evidence="16">
        <text>The enzyme cleaves angiotensin-converting enzyme 2 (EC 3.4.17.23) and cleaves influenzea A and B virus and coronavirus spike glycoproteins at arginine residues.</text>
        <dbReference type="EC" id="3.4.21.122"/>
    </reaction>
</comment>
<dbReference type="PRINTS" id="PR00722">
    <property type="entry name" value="CHYMOTRYPSIN"/>
</dbReference>
<evidence type="ECO:0000256" key="8">
    <source>
        <dbReference type="ARBA" id="ARBA00022813"/>
    </source>
</evidence>
<dbReference type="Pfam" id="PF00089">
    <property type="entry name" value="Trypsin"/>
    <property type="match status" value="1"/>
</dbReference>
<evidence type="ECO:0000256" key="10">
    <source>
        <dbReference type="ARBA" id="ARBA00022968"/>
    </source>
</evidence>
<keyword evidence="6 21" id="KW-0812">Transmembrane</keyword>
<proteinExistence type="predicted"/>
<dbReference type="InterPro" id="IPR036772">
    <property type="entry name" value="SRCR-like_dom_sf"/>
</dbReference>
<evidence type="ECO:0000256" key="16">
    <source>
        <dbReference type="ARBA" id="ARBA00052436"/>
    </source>
</evidence>
<evidence type="ECO:0000256" key="15">
    <source>
        <dbReference type="ARBA" id="ARBA00023180"/>
    </source>
</evidence>
<keyword evidence="7 20" id="KW-0378">Hydrolase</keyword>
<evidence type="ECO:0000256" key="6">
    <source>
        <dbReference type="ARBA" id="ARBA00022692"/>
    </source>
</evidence>
<evidence type="ECO:0000256" key="2">
    <source>
        <dbReference type="ARBA" id="ARBA00004613"/>
    </source>
</evidence>
<dbReference type="SMART" id="SM00192">
    <property type="entry name" value="LDLa"/>
    <property type="match status" value="1"/>
</dbReference>
<dbReference type="EC" id="3.4.21.122" evidence="18"/>
<protein>
    <recommendedName>
        <fullName evidence="19">Transmembrane protease serine 2</fullName>
        <ecNumber evidence="18">3.4.21.122</ecNumber>
    </recommendedName>
</protein>
<keyword evidence="8" id="KW-0068">Autocatalytic cleavage</keyword>
<evidence type="ECO:0000256" key="14">
    <source>
        <dbReference type="ARBA" id="ARBA00023157"/>
    </source>
</evidence>
<dbReference type="InterPro" id="IPR043504">
    <property type="entry name" value="Peptidase_S1_PA_chymotrypsin"/>
</dbReference>